<comment type="caution">
    <text evidence="20">The sequence shown here is derived from an EMBL/GenBank/DDBJ whole genome shotgun (WGS) entry which is preliminary data.</text>
</comment>
<evidence type="ECO:0000256" key="2">
    <source>
        <dbReference type="ARBA" id="ARBA00004651"/>
    </source>
</evidence>
<sequence length="274" mass="30502">MFKQRLISGIFLVIILALTLYLGGDITLIVIGGISLIGMYELFRVYQIEKCILGYISYLMAILYYAALSFDYLEGYLMMFCGLMMLLMAAYVFRYPKYQADQVVIAFFGVFYVAIMLSYVYRLRTLPIGGYLVVLIFLSSWGCDTLAYCTGMLIGKHKMSPLLSPKKTIEGAIGGLIGAMLLGWIYSILIVDHIHVEYPITTLFPLVCGGGAIVSMIGDLAASAIKRNHNMKDYGRLIPGHGGILDRFDSMIFTAPVIFYLLLFLTKGALLKSV</sequence>
<feature type="transmembrane region" description="Helical" evidence="19">
    <location>
        <begin position="6"/>
        <end position="39"/>
    </location>
</feature>
<dbReference type="GO" id="GO:0004605">
    <property type="term" value="F:phosphatidate cytidylyltransferase activity"/>
    <property type="evidence" value="ECO:0007669"/>
    <property type="project" value="UniProtKB-EC"/>
</dbReference>
<keyword evidence="16" id="KW-0594">Phospholipid biosynthesis</keyword>
<keyword evidence="8" id="KW-1003">Cell membrane</keyword>
<evidence type="ECO:0000256" key="6">
    <source>
        <dbReference type="ARBA" id="ARBA00012487"/>
    </source>
</evidence>
<dbReference type="EC" id="2.7.7.41" evidence="6 18"/>
<evidence type="ECO:0000256" key="8">
    <source>
        <dbReference type="ARBA" id="ARBA00022475"/>
    </source>
</evidence>
<feature type="transmembrane region" description="Helical" evidence="19">
    <location>
        <begin position="251"/>
        <end position="271"/>
    </location>
</feature>
<dbReference type="GO" id="GO:0005886">
    <property type="term" value="C:plasma membrane"/>
    <property type="evidence" value="ECO:0007669"/>
    <property type="project" value="UniProtKB-SubCell"/>
</dbReference>
<feature type="transmembrane region" description="Helical" evidence="19">
    <location>
        <begin position="103"/>
        <end position="122"/>
    </location>
</feature>
<dbReference type="EMBL" id="JADIML010000160">
    <property type="protein sequence ID" value="MBO8463430.1"/>
    <property type="molecule type" value="Genomic_DNA"/>
</dbReference>
<name>A0A9D9N7Z6_9FIRM</name>
<evidence type="ECO:0000313" key="20">
    <source>
        <dbReference type="EMBL" id="MBO8463430.1"/>
    </source>
</evidence>
<keyword evidence="14" id="KW-0443">Lipid metabolism</keyword>
<evidence type="ECO:0000256" key="5">
    <source>
        <dbReference type="ARBA" id="ARBA00010185"/>
    </source>
</evidence>
<evidence type="ECO:0000256" key="12">
    <source>
        <dbReference type="ARBA" id="ARBA00022695"/>
    </source>
</evidence>
<keyword evidence="11 18" id="KW-0812">Transmembrane</keyword>
<dbReference type="InterPro" id="IPR000374">
    <property type="entry name" value="PC_trans"/>
</dbReference>
<evidence type="ECO:0000256" key="9">
    <source>
        <dbReference type="ARBA" id="ARBA00022516"/>
    </source>
</evidence>
<comment type="similarity">
    <text evidence="5 18">Belongs to the CDS family.</text>
</comment>
<evidence type="ECO:0000256" key="18">
    <source>
        <dbReference type="RuleBase" id="RU003938"/>
    </source>
</evidence>
<dbReference type="PROSITE" id="PS01315">
    <property type="entry name" value="CDS"/>
    <property type="match status" value="1"/>
</dbReference>
<evidence type="ECO:0000256" key="3">
    <source>
        <dbReference type="ARBA" id="ARBA00005119"/>
    </source>
</evidence>
<evidence type="ECO:0000256" key="15">
    <source>
        <dbReference type="ARBA" id="ARBA00023136"/>
    </source>
</evidence>
<evidence type="ECO:0000313" key="21">
    <source>
        <dbReference type="Proteomes" id="UP000823618"/>
    </source>
</evidence>
<accession>A0A9D9N7Z6</accession>
<feature type="transmembrane region" description="Helical" evidence="19">
    <location>
        <begin position="51"/>
        <end position="70"/>
    </location>
</feature>
<dbReference type="AlphaFoldDB" id="A0A9D9N7Z6"/>
<dbReference type="PANTHER" id="PTHR46382:SF1">
    <property type="entry name" value="PHOSPHATIDATE CYTIDYLYLTRANSFERASE"/>
    <property type="match status" value="1"/>
</dbReference>
<dbReference type="Pfam" id="PF01148">
    <property type="entry name" value="CTP_transf_1"/>
    <property type="match status" value="1"/>
</dbReference>
<dbReference type="Proteomes" id="UP000823618">
    <property type="component" value="Unassembled WGS sequence"/>
</dbReference>
<comment type="pathway">
    <text evidence="4">Lipid metabolism.</text>
</comment>
<feature type="transmembrane region" description="Helical" evidence="19">
    <location>
        <begin position="128"/>
        <end position="150"/>
    </location>
</feature>
<reference evidence="20" key="2">
    <citation type="journal article" date="2021" name="PeerJ">
        <title>Extensive microbial diversity within the chicken gut microbiome revealed by metagenomics and culture.</title>
        <authorList>
            <person name="Gilroy R."/>
            <person name="Ravi A."/>
            <person name="Getino M."/>
            <person name="Pursley I."/>
            <person name="Horton D.L."/>
            <person name="Alikhan N.F."/>
            <person name="Baker D."/>
            <person name="Gharbi K."/>
            <person name="Hall N."/>
            <person name="Watson M."/>
            <person name="Adriaenssens E.M."/>
            <person name="Foster-Nyarko E."/>
            <person name="Jarju S."/>
            <person name="Secka A."/>
            <person name="Antonio M."/>
            <person name="Oren A."/>
            <person name="Chaudhuri R.R."/>
            <person name="La Ragione R."/>
            <person name="Hildebrand F."/>
            <person name="Pallen M.J."/>
        </authorList>
    </citation>
    <scope>NUCLEOTIDE SEQUENCE</scope>
    <source>
        <strain evidence="20">E3-2379</strain>
    </source>
</reference>
<feature type="transmembrane region" description="Helical" evidence="19">
    <location>
        <begin position="171"/>
        <end position="191"/>
    </location>
</feature>
<organism evidence="20 21">
    <name type="scientific">Candidatus Scybalomonas excrementavium</name>
    <dbReference type="NCBI Taxonomy" id="2840943"/>
    <lineage>
        <taxon>Bacteria</taxon>
        <taxon>Bacillati</taxon>
        <taxon>Bacillota</taxon>
        <taxon>Clostridia</taxon>
        <taxon>Lachnospirales</taxon>
        <taxon>Lachnospiraceae</taxon>
        <taxon>Lachnospiraceae incertae sedis</taxon>
        <taxon>Candidatus Scybalomonas</taxon>
    </lineage>
</organism>
<evidence type="ECO:0000256" key="19">
    <source>
        <dbReference type="SAM" id="Phobius"/>
    </source>
</evidence>
<keyword evidence="10 18" id="KW-0808">Transferase</keyword>
<evidence type="ECO:0000256" key="4">
    <source>
        <dbReference type="ARBA" id="ARBA00005189"/>
    </source>
</evidence>
<evidence type="ECO:0000256" key="17">
    <source>
        <dbReference type="ARBA" id="ARBA00023264"/>
    </source>
</evidence>
<keyword evidence="13 19" id="KW-1133">Transmembrane helix</keyword>
<evidence type="ECO:0000256" key="16">
    <source>
        <dbReference type="ARBA" id="ARBA00023209"/>
    </source>
</evidence>
<evidence type="ECO:0000256" key="13">
    <source>
        <dbReference type="ARBA" id="ARBA00022989"/>
    </source>
</evidence>
<evidence type="ECO:0000256" key="7">
    <source>
        <dbReference type="ARBA" id="ARBA00019373"/>
    </source>
</evidence>
<keyword evidence="15 19" id="KW-0472">Membrane</keyword>
<dbReference type="GO" id="GO:0016024">
    <property type="term" value="P:CDP-diacylglycerol biosynthetic process"/>
    <property type="evidence" value="ECO:0007669"/>
    <property type="project" value="TreeGrafter"/>
</dbReference>
<protein>
    <recommendedName>
        <fullName evidence="7 18">Phosphatidate cytidylyltransferase</fullName>
        <ecNumber evidence="6 18">2.7.7.41</ecNumber>
    </recommendedName>
</protein>
<dbReference type="PANTHER" id="PTHR46382">
    <property type="entry name" value="PHOSPHATIDATE CYTIDYLYLTRANSFERASE"/>
    <property type="match status" value="1"/>
</dbReference>
<evidence type="ECO:0000256" key="11">
    <source>
        <dbReference type="ARBA" id="ARBA00022692"/>
    </source>
</evidence>
<keyword evidence="17" id="KW-1208">Phospholipid metabolism</keyword>
<proteinExistence type="inferred from homology"/>
<keyword evidence="9" id="KW-0444">Lipid biosynthesis</keyword>
<comment type="pathway">
    <text evidence="3 18">Phospholipid metabolism; CDP-diacylglycerol biosynthesis; CDP-diacylglycerol from sn-glycerol 3-phosphate: step 3/3.</text>
</comment>
<feature type="transmembrane region" description="Helical" evidence="19">
    <location>
        <begin position="76"/>
        <end position="96"/>
    </location>
</feature>
<keyword evidence="12 18" id="KW-0548">Nucleotidyltransferase</keyword>
<evidence type="ECO:0000256" key="14">
    <source>
        <dbReference type="ARBA" id="ARBA00023098"/>
    </source>
</evidence>
<gene>
    <name evidence="20" type="ORF">IAC13_05805</name>
</gene>
<reference evidence="20" key="1">
    <citation type="submission" date="2020-10" db="EMBL/GenBank/DDBJ databases">
        <authorList>
            <person name="Gilroy R."/>
        </authorList>
    </citation>
    <scope>NUCLEOTIDE SEQUENCE</scope>
    <source>
        <strain evidence="20">E3-2379</strain>
    </source>
</reference>
<feature type="transmembrane region" description="Helical" evidence="19">
    <location>
        <begin position="203"/>
        <end position="222"/>
    </location>
</feature>
<evidence type="ECO:0000256" key="10">
    <source>
        <dbReference type="ARBA" id="ARBA00022679"/>
    </source>
</evidence>
<comment type="subcellular location">
    <subcellularLocation>
        <location evidence="2">Cell membrane</location>
        <topology evidence="2">Multi-pass membrane protein</topology>
    </subcellularLocation>
</comment>
<comment type="catalytic activity">
    <reaction evidence="1 18">
        <text>a 1,2-diacyl-sn-glycero-3-phosphate + CTP + H(+) = a CDP-1,2-diacyl-sn-glycerol + diphosphate</text>
        <dbReference type="Rhea" id="RHEA:16229"/>
        <dbReference type="ChEBI" id="CHEBI:15378"/>
        <dbReference type="ChEBI" id="CHEBI:33019"/>
        <dbReference type="ChEBI" id="CHEBI:37563"/>
        <dbReference type="ChEBI" id="CHEBI:58332"/>
        <dbReference type="ChEBI" id="CHEBI:58608"/>
        <dbReference type="EC" id="2.7.7.41"/>
    </reaction>
</comment>
<evidence type="ECO:0000256" key="1">
    <source>
        <dbReference type="ARBA" id="ARBA00001698"/>
    </source>
</evidence>